<keyword evidence="1" id="KW-1133">Transmembrane helix</keyword>
<sequence length="200" mass="23175">MQKRIIDLRDPLPKLPEVQPHGLQDTVSREISARMGHADERKATSGAGRPLIEWTALEYPAVERGPYWWMPPSAIALLCVLFGILVKSYLFAGFAVLALFVVLLYSRRPPREYRFAISREGVYIGERCHRWSELESFWIFEHADHQELSLETKTGRIFPYLYLPLGDTHSNRIRRVASDFLPEKEHTEMFTDQIARSIGF</sequence>
<evidence type="ECO:0008006" key="4">
    <source>
        <dbReference type="Google" id="ProtNLM"/>
    </source>
</evidence>
<organism evidence="2 3">
    <name type="scientific">Candidatus Sungbacteria bacterium RIFCSPHIGHO2_02_FULL_53_17</name>
    <dbReference type="NCBI Taxonomy" id="1802275"/>
    <lineage>
        <taxon>Bacteria</taxon>
        <taxon>Candidatus Sungiibacteriota</taxon>
    </lineage>
</organism>
<gene>
    <name evidence="2" type="ORF">A3C92_02900</name>
</gene>
<reference evidence="2 3" key="1">
    <citation type="journal article" date="2016" name="Nat. Commun.">
        <title>Thousands of microbial genomes shed light on interconnected biogeochemical processes in an aquifer system.</title>
        <authorList>
            <person name="Anantharaman K."/>
            <person name="Brown C.T."/>
            <person name="Hug L.A."/>
            <person name="Sharon I."/>
            <person name="Castelle C.J."/>
            <person name="Probst A.J."/>
            <person name="Thomas B.C."/>
            <person name="Singh A."/>
            <person name="Wilkins M.J."/>
            <person name="Karaoz U."/>
            <person name="Brodie E.L."/>
            <person name="Williams K.H."/>
            <person name="Hubbard S.S."/>
            <person name="Banfield J.F."/>
        </authorList>
    </citation>
    <scope>NUCLEOTIDE SEQUENCE [LARGE SCALE GENOMIC DNA]</scope>
</reference>
<keyword evidence="1" id="KW-0472">Membrane</keyword>
<protein>
    <recommendedName>
        <fullName evidence="4">DUF5673 domain-containing protein</fullName>
    </recommendedName>
</protein>
<keyword evidence="1" id="KW-0812">Transmembrane</keyword>
<dbReference type="Proteomes" id="UP000177177">
    <property type="component" value="Unassembled WGS sequence"/>
</dbReference>
<evidence type="ECO:0000256" key="1">
    <source>
        <dbReference type="SAM" id="Phobius"/>
    </source>
</evidence>
<dbReference type="AlphaFoldDB" id="A0A1G2KWQ9"/>
<proteinExistence type="predicted"/>
<evidence type="ECO:0000313" key="3">
    <source>
        <dbReference type="Proteomes" id="UP000177177"/>
    </source>
</evidence>
<evidence type="ECO:0000313" key="2">
    <source>
        <dbReference type="EMBL" id="OHA03887.1"/>
    </source>
</evidence>
<feature type="transmembrane region" description="Helical" evidence="1">
    <location>
        <begin position="74"/>
        <end position="105"/>
    </location>
</feature>
<dbReference type="EMBL" id="MHQN01000009">
    <property type="protein sequence ID" value="OHA03887.1"/>
    <property type="molecule type" value="Genomic_DNA"/>
</dbReference>
<name>A0A1G2KWQ9_9BACT</name>
<accession>A0A1G2KWQ9</accession>
<comment type="caution">
    <text evidence="2">The sequence shown here is derived from an EMBL/GenBank/DDBJ whole genome shotgun (WGS) entry which is preliminary data.</text>
</comment>